<reference evidence="2 3" key="1">
    <citation type="journal article" date="2023" name="Plants (Basel)">
        <title>Bridging the Gap: Combining Genomics and Transcriptomics Approaches to Understand Stylosanthes scabra, an Orphan Legume from the Brazilian Caatinga.</title>
        <authorList>
            <person name="Ferreira-Neto J.R.C."/>
            <person name="da Silva M.D."/>
            <person name="Binneck E."/>
            <person name="de Melo N.F."/>
            <person name="da Silva R.H."/>
            <person name="de Melo A.L.T.M."/>
            <person name="Pandolfi V."/>
            <person name="Bustamante F.O."/>
            <person name="Brasileiro-Vidal A.C."/>
            <person name="Benko-Iseppon A.M."/>
        </authorList>
    </citation>
    <scope>NUCLEOTIDE SEQUENCE [LARGE SCALE GENOMIC DNA]</scope>
    <source>
        <tissue evidence="2">Leaves</tissue>
    </source>
</reference>
<feature type="region of interest" description="Disordered" evidence="1">
    <location>
        <begin position="60"/>
        <end position="212"/>
    </location>
</feature>
<evidence type="ECO:0000313" key="3">
    <source>
        <dbReference type="Proteomes" id="UP001341840"/>
    </source>
</evidence>
<evidence type="ECO:0000256" key="1">
    <source>
        <dbReference type="SAM" id="MobiDB-lite"/>
    </source>
</evidence>
<sequence>MVTSLIKCGNRFGRKLLESVIKALKKRGGETEEQYSWCEFWILRGKHYFSGFGLNQSSTIEKRERAERERRPDRHRRSLSELRHRRSAPSTPRPSLPKDLPSSPASRSSESEKEREERKREERERRPDRHRRSRSCAVEAPCLSHLARPPQRSAIVTSRRSFRSTPRRPTPPSLRSLRPSSDQPPSSPSTATVASSSSKTATAPPDQPPSSTFTLTCVLRRLPKSLKTSSAIASCPAHGHLPICKEPFSAVTGLCPAVLG</sequence>
<proteinExistence type="predicted"/>
<name>A0ABU6ZA25_9FABA</name>
<organism evidence="2 3">
    <name type="scientific">Stylosanthes scabra</name>
    <dbReference type="NCBI Taxonomy" id="79078"/>
    <lineage>
        <taxon>Eukaryota</taxon>
        <taxon>Viridiplantae</taxon>
        <taxon>Streptophyta</taxon>
        <taxon>Embryophyta</taxon>
        <taxon>Tracheophyta</taxon>
        <taxon>Spermatophyta</taxon>
        <taxon>Magnoliopsida</taxon>
        <taxon>eudicotyledons</taxon>
        <taxon>Gunneridae</taxon>
        <taxon>Pentapetalae</taxon>
        <taxon>rosids</taxon>
        <taxon>fabids</taxon>
        <taxon>Fabales</taxon>
        <taxon>Fabaceae</taxon>
        <taxon>Papilionoideae</taxon>
        <taxon>50 kb inversion clade</taxon>
        <taxon>dalbergioids sensu lato</taxon>
        <taxon>Dalbergieae</taxon>
        <taxon>Pterocarpus clade</taxon>
        <taxon>Stylosanthes</taxon>
    </lineage>
</organism>
<evidence type="ECO:0000313" key="2">
    <source>
        <dbReference type="EMBL" id="MED6219430.1"/>
    </source>
</evidence>
<comment type="caution">
    <text evidence="2">The sequence shown here is derived from an EMBL/GenBank/DDBJ whole genome shotgun (WGS) entry which is preliminary data.</text>
</comment>
<accession>A0ABU6ZA25</accession>
<dbReference type="EMBL" id="JASCZI010272032">
    <property type="protein sequence ID" value="MED6219430.1"/>
    <property type="molecule type" value="Genomic_DNA"/>
</dbReference>
<feature type="compositionally biased region" description="Basic and acidic residues" evidence="1">
    <location>
        <begin position="60"/>
        <end position="82"/>
    </location>
</feature>
<keyword evidence="3" id="KW-1185">Reference proteome</keyword>
<protein>
    <submittedName>
        <fullName evidence="2">Uncharacterized protein</fullName>
    </submittedName>
</protein>
<feature type="compositionally biased region" description="Low complexity" evidence="1">
    <location>
        <begin position="173"/>
        <end position="204"/>
    </location>
</feature>
<gene>
    <name evidence="2" type="ORF">PIB30_035734</name>
</gene>
<feature type="compositionally biased region" description="Basic and acidic residues" evidence="1">
    <location>
        <begin position="109"/>
        <end position="127"/>
    </location>
</feature>
<dbReference type="Proteomes" id="UP001341840">
    <property type="component" value="Unassembled WGS sequence"/>
</dbReference>